<dbReference type="AlphaFoldDB" id="A0A913WZ99"/>
<dbReference type="GO" id="GO:0015279">
    <property type="term" value="F:store-operated calcium channel activity"/>
    <property type="evidence" value="ECO:0007669"/>
    <property type="project" value="TreeGrafter"/>
</dbReference>
<dbReference type="GO" id="GO:0034703">
    <property type="term" value="C:cation channel complex"/>
    <property type="evidence" value="ECO:0007669"/>
    <property type="project" value="TreeGrafter"/>
</dbReference>
<dbReference type="GeneID" id="110235314"/>
<dbReference type="PANTHER" id="PTHR10117">
    <property type="entry name" value="TRANSIENT RECEPTOR POTENTIAL CHANNEL"/>
    <property type="match status" value="1"/>
</dbReference>
<dbReference type="GO" id="GO:0051480">
    <property type="term" value="P:regulation of cytosolic calcium ion concentration"/>
    <property type="evidence" value="ECO:0007669"/>
    <property type="project" value="TreeGrafter"/>
</dbReference>
<dbReference type="Proteomes" id="UP000887567">
    <property type="component" value="Unplaced"/>
</dbReference>
<protein>
    <submittedName>
        <fullName evidence="5">Uncharacterized protein</fullName>
    </submittedName>
</protein>
<dbReference type="OrthoDB" id="5973549at2759"/>
<keyword evidence="3" id="KW-0407">Ion channel</keyword>
<reference evidence="5" key="1">
    <citation type="submission" date="2022-11" db="UniProtKB">
        <authorList>
            <consortium name="EnsemblMetazoa"/>
        </authorList>
    </citation>
    <scope>IDENTIFICATION</scope>
</reference>
<keyword evidence="4" id="KW-0472">Membrane</keyword>
<dbReference type="RefSeq" id="XP_020896426.1">
    <property type="nucleotide sequence ID" value="XM_021040767.2"/>
</dbReference>
<evidence type="ECO:0000313" key="6">
    <source>
        <dbReference type="Proteomes" id="UP000887567"/>
    </source>
</evidence>
<dbReference type="GO" id="GO:0070679">
    <property type="term" value="F:inositol 1,4,5 trisphosphate binding"/>
    <property type="evidence" value="ECO:0007669"/>
    <property type="project" value="TreeGrafter"/>
</dbReference>
<dbReference type="PANTHER" id="PTHR10117:SF54">
    <property type="entry name" value="TRANSIENT RECEPTOR POTENTIAL-GAMMA PROTEIN"/>
    <property type="match status" value="1"/>
</dbReference>
<evidence type="ECO:0000256" key="2">
    <source>
        <dbReference type="ARBA" id="ARBA00023065"/>
    </source>
</evidence>
<keyword evidence="6" id="KW-1185">Reference proteome</keyword>
<evidence type="ECO:0000313" key="5">
    <source>
        <dbReference type="EnsemblMetazoa" id="XP_020896426.1"/>
    </source>
</evidence>
<proteinExistence type="predicted"/>
<dbReference type="GO" id="GO:0005886">
    <property type="term" value="C:plasma membrane"/>
    <property type="evidence" value="ECO:0007669"/>
    <property type="project" value="TreeGrafter"/>
</dbReference>
<evidence type="ECO:0000256" key="4">
    <source>
        <dbReference type="SAM" id="Phobius"/>
    </source>
</evidence>
<sequence length="310" mass="36333">MIVGGFYLEDFEREMDKTLEGGEFDEITDFITPYNLMKCKTNSLEKSLEVSHKLKSLADRGGPDSDDFENLANTVEDFAIELLEPLKRDDIRRAIFEGDSFDRIAEKIVVFRQKKFVSHPVVYNLLMRQWAGMFYHLRYSSLTSLNWFKWFLLNLWTVFDLVLFPLTFAILYVIHRIKRIMKHRQDHGVVLILNSTWNKEYLQKMRNLSSNILGECDQNHIKFASILRHKDGIITNTFMAKDKARSEVKKRTCKIATDNNTLQSCLENGKEMLKKFKARNSNKVHSNLLHLCKSIFFIIYIREIQSGDAV</sequence>
<evidence type="ECO:0000256" key="3">
    <source>
        <dbReference type="ARBA" id="ARBA00023303"/>
    </source>
</evidence>
<organism evidence="5 6">
    <name type="scientific">Exaiptasia diaphana</name>
    <name type="common">Tropical sea anemone</name>
    <name type="synonym">Aiptasia pulchella</name>
    <dbReference type="NCBI Taxonomy" id="2652724"/>
    <lineage>
        <taxon>Eukaryota</taxon>
        <taxon>Metazoa</taxon>
        <taxon>Cnidaria</taxon>
        <taxon>Anthozoa</taxon>
        <taxon>Hexacorallia</taxon>
        <taxon>Actiniaria</taxon>
        <taxon>Aiptasiidae</taxon>
        <taxon>Exaiptasia</taxon>
    </lineage>
</organism>
<feature type="transmembrane region" description="Helical" evidence="4">
    <location>
        <begin position="151"/>
        <end position="174"/>
    </location>
</feature>
<name>A0A913WZ99_EXADI</name>
<keyword evidence="4" id="KW-1133">Transmembrane helix</keyword>
<dbReference type="InterPro" id="IPR002153">
    <property type="entry name" value="TRPC_channel"/>
</dbReference>
<dbReference type="EnsemblMetazoa" id="XM_021040767.2">
    <property type="protein sequence ID" value="XP_020896426.1"/>
    <property type="gene ID" value="LOC110235314"/>
</dbReference>
<dbReference type="KEGG" id="epa:110235314"/>
<keyword evidence="2" id="KW-0406">Ion transport</keyword>
<keyword evidence="1" id="KW-0813">Transport</keyword>
<keyword evidence="4" id="KW-0812">Transmembrane</keyword>
<accession>A0A913WZ99</accession>
<evidence type="ECO:0000256" key="1">
    <source>
        <dbReference type="ARBA" id="ARBA00022448"/>
    </source>
</evidence>